<dbReference type="Pfam" id="PF00590">
    <property type="entry name" value="TP_methylase"/>
    <property type="match status" value="1"/>
</dbReference>
<dbReference type="InterPro" id="IPR018063">
    <property type="entry name" value="SAM_MeTrfase_RsmI_CS"/>
</dbReference>
<dbReference type="InterPro" id="IPR008189">
    <property type="entry name" value="rRNA_ssu_MeTfrase_I"/>
</dbReference>
<dbReference type="PANTHER" id="PTHR46111:SF1">
    <property type="entry name" value="RIBOSOMAL RNA SMALL SUBUNIT METHYLTRANSFERASE I"/>
    <property type="match status" value="1"/>
</dbReference>
<dbReference type="Gene3D" id="3.40.1010.10">
    <property type="entry name" value="Cobalt-precorrin-4 Transmethylase, Domain 1"/>
    <property type="match status" value="1"/>
</dbReference>
<dbReference type="PANTHER" id="PTHR46111">
    <property type="entry name" value="RIBOSOMAL RNA SMALL SUBUNIT METHYLTRANSFERASE I"/>
    <property type="match status" value="1"/>
</dbReference>
<comment type="caution">
    <text evidence="7">The sequence shown here is derived from an EMBL/GenBank/DDBJ whole genome shotgun (WGS) entry which is preliminary data.</text>
</comment>
<dbReference type="PROSITE" id="PS01296">
    <property type="entry name" value="RSMI"/>
    <property type="match status" value="1"/>
</dbReference>
<evidence type="ECO:0000256" key="1">
    <source>
        <dbReference type="ARBA" id="ARBA00022490"/>
    </source>
</evidence>
<keyword evidence="2" id="KW-0698">rRNA processing</keyword>
<keyword evidence="3 7" id="KW-0489">Methyltransferase</keyword>
<evidence type="ECO:0000313" key="7">
    <source>
        <dbReference type="EMBL" id="MBK9298537.1"/>
    </source>
</evidence>
<dbReference type="AlphaFoldDB" id="A0A936NGJ9"/>
<dbReference type="GO" id="GO:0006364">
    <property type="term" value="P:rRNA processing"/>
    <property type="evidence" value="ECO:0007669"/>
    <property type="project" value="UniProtKB-KW"/>
</dbReference>
<keyword evidence="5" id="KW-0949">S-adenosyl-L-methionine</keyword>
<evidence type="ECO:0000313" key="8">
    <source>
        <dbReference type="Proteomes" id="UP000727993"/>
    </source>
</evidence>
<dbReference type="InterPro" id="IPR014777">
    <property type="entry name" value="4pyrrole_Mease_sub1"/>
</dbReference>
<reference evidence="7 8" key="1">
    <citation type="submission" date="2020-10" db="EMBL/GenBank/DDBJ databases">
        <title>Connecting structure to function with the recovery of over 1000 high-quality activated sludge metagenome-assembled genomes encoding full-length rRNA genes using long-read sequencing.</title>
        <authorList>
            <person name="Singleton C.M."/>
            <person name="Petriglieri F."/>
            <person name="Kristensen J.M."/>
            <person name="Kirkegaard R.H."/>
            <person name="Michaelsen T.Y."/>
            <person name="Andersen M.H."/>
            <person name="Karst S.M."/>
            <person name="Dueholm M.S."/>
            <person name="Nielsen P.H."/>
            <person name="Albertsen M."/>
        </authorList>
    </citation>
    <scope>NUCLEOTIDE SEQUENCE [LARGE SCALE GENOMIC DNA]</scope>
    <source>
        <strain evidence="7">Lyne_18-Q3-R50-59_MAXAC.006</strain>
    </source>
</reference>
<dbReference type="Gene3D" id="3.30.950.10">
    <property type="entry name" value="Methyltransferase, Cobalt-precorrin-4 Transmethylase, Domain 2"/>
    <property type="match status" value="1"/>
</dbReference>
<name>A0A936NGJ9_9ACTN</name>
<gene>
    <name evidence="7" type="ORF">IPN02_17260</name>
</gene>
<evidence type="ECO:0000259" key="6">
    <source>
        <dbReference type="Pfam" id="PF00590"/>
    </source>
</evidence>
<evidence type="ECO:0000256" key="5">
    <source>
        <dbReference type="ARBA" id="ARBA00022691"/>
    </source>
</evidence>
<dbReference type="CDD" id="cd11648">
    <property type="entry name" value="RsmI"/>
    <property type="match status" value="1"/>
</dbReference>
<evidence type="ECO:0000256" key="4">
    <source>
        <dbReference type="ARBA" id="ARBA00022679"/>
    </source>
</evidence>
<feature type="domain" description="Tetrapyrrole methylase" evidence="6">
    <location>
        <begin position="16"/>
        <end position="216"/>
    </location>
</feature>
<dbReference type="GO" id="GO:0008168">
    <property type="term" value="F:methyltransferase activity"/>
    <property type="evidence" value="ECO:0007669"/>
    <property type="project" value="UniProtKB-KW"/>
</dbReference>
<protein>
    <submittedName>
        <fullName evidence="7">rRNA small subunit methyltransferase 1</fullName>
    </submittedName>
</protein>
<dbReference type="GO" id="GO:0032259">
    <property type="term" value="P:methylation"/>
    <property type="evidence" value="ECO:0007669"/>
    <property type="project" value="UniProtKB-KW"/>
</dbReference>
<organism evidence="7 8">
    <name type="scientific">Candidatus Neomicrothrix subdominans</name>
    <dbReference type="NCBI Taxonomy" id="2954438"/>
    <lineage>
        <taxon>Bacteria</taxon>
        <taxon>Bacillati</taxon>
        <taxon>Actinomycetota</taxon>
        <taxon>Acidimicrobiia</taxon>
        <taxon>Acidimicrobiales</taxon>
        <taxon>Microthrixaceae</taxon>
        <taxon>Candidatus Neomicrothrix</taxon>
    </lineage>
</organism>
<evidence type="ECO:0000256" key="3">
    <source>
        <dbReference type="ARBA" id="ARBA00022603"/>
    </source>
</evidence>
<dbReference type="Proteomes" id="UP000727993">
    <property type="component" value="Unassembled WGS sequence"/>
</dbReference>
<accession>A0A936NGJ9</accession>
<keyword evidence="1" id="KW-0963">Cytoplasm</keyword>
<evidence type="ECO:0000256" key="2">
    <source>
        <dbReference type="ARBA" id="ARBA00022552"/>
    </source>
</evidence>
<keyword evidence="4" id="KW-0808">Transferase</keyword>
<sequence length="240" mass="24871">MASGHLNEPASAGLGTLVVIATPIGDVDDLSSAARLELQRVDVLACEDTRRTRRLLAAAGIAAPRLRSVRRENEAAAVGWTLAQLDAGRRVGLVSDAGLPAISDPGQRLVAGVRAAGGSVAVVPGRSAVSDALARVGWARSGFVMAGFPPRSGADRHRCFEAVAHSAVPSVIFESPRRVEATLADLAHACGPDRRALVAKDLTKTHERVVIGTLSTPIGQARGEYVVVVDALRAGDASMP</sequence>
<dbReference type="InterPro" id="IPR014776">
    <property type="entry name" value="4pyrrole_Mease_sub2"/>
</dbReference>
<proteinExistence type="predicted"/>
<dbReference type="EMBL" id="JADJZA010000009">
    <property type="protein sequence ID" value="MBK9298537.1"/>
    <property type="molecule type" value="Genomic_DNA"/>
</dbReference>
<dbReference type="InterPro" id="IPR000878">
    <property type="entry name" value="4pyrrol_Mease"/>
</dbReference>
<dbReference type="InterPro" id="IPR035996">
    <property type="entry name" value="4pyrrol_Methylase_sf"/>
</dbReference>
<dbReference type="PIRSF" id="PIRSF005917">
    <property type="entry name" value="MTase_YraL"/>
    <property type="match status" value="1"/>
</dbReference>
<dbReference type="SUPFAM" id="SSF53790">
    <property type="entry name" value="Tetrapyrrole methylase"/>
    <property type="match status" value="1"/>
</dbReference>